<evidence type="ECO:0000256" key="1">
    <source>
        <dbReference type="ARBA" id="ARBA00009437"/>
    </source>
</evidence>
<reference evidence="6 8" key="1">
    <citation type="submission" date="2015-04" db="EMBL/GenBank/DDBJ databases">
        <title>The draft genome sequence of Roseovarius indicus B108T.</title>
        <authorList>
            <person name="Li G."/>
            <person name="Lai Q."/>
            <person name="Shao Z."/>
            <person name="Yan P."/>
        </authorList>
    </citation>
    <scope>NUCLEOTIDE SEQUENCE [LARGE SCALE GENOMIC DNA]</scope>
    <source>
        <strain evidence="6 8">B108</strain>
    </source>
</reference>
<keyword evidence="4" id="KW-0804">Transcription</keyword>
<evidence type="ECO:0000313" key="9">
    <source>
        <dbReference type="Proteomes" id="UP000325785"/>
    </source>
</evidence>
<accession>A0A0T5P860</accession>
<dbReference type="PROSITE" id="PS50931">
    <property type="entry name" value="HTH_LYSR"/>
    <property type="match status" value="1"/>
</dbReference>
<dbReference type="PANTHER" id="PTHR30579:SF2">
    <property type="entry name" value="HTH-TYPE TRANSCRIPTIONAL REGULATOR ARGP"/>
    <property type="match status" value="1"/>
</dbReference>
<dbReference type="InterPro" id="IPR036388">
    <property type="entry name" value="WH-like_DNA-bd_sf"/>
</dbReference>
<sequence length="295" mass="31368">MQFDPAQLAALSAVLRHGGFEAAAVDLGLTQSAVSQRIKALETRAGAQLVTRAKPCTGTELGRRLAAHADQIALLESQLAGDLSARAPAPQTRIRLALPADSLATWFLDALSDLPDHLFELSIDDQDHSADWLRRGEVLGAVTAQPDPAPGCDAIPLGALPYVATASPAFLARHFPSGVTAEALAHAPMLRFNPKDRLQHLWIEKVTGTRLSPPTHGLPSSEGFVQACRLGIGWGVNPLALVADDLATGRLAALVDATRIETPLYWQTPRLMAPALAALTRAVRRAARTHLATLD</sequence>
<dbReference type="InterPro" id="IPR000847">
    <property type="entry name" value="LysR_HTH_N"/>
</dbReference>
<evidence type="ECO:0000256" key="2">
    <source>
        <dbReference type="ARBA" id="ARBA00023015"/>
    </source>
</evidence>
<dbReference type="Proteomes" id="UP000051401">
    <property type="component" value="Unassembled WGS sequence"/>
</dbReference>
<dbReference type="GO" id="GO:0003677">
    <property type="term" value="F:DNA binding"/>
    <property type="evidence" value="ECO:0007669"/>
    <property type="project" value="UniProtKB-KW"/>
</dbReference>
<dbReference type="InterPro" id="IPR050176">
    <property type="entry name" value="LTTR"/>
</dbReference>
<evidence type="ECO:0000256" key="4">
    <source>
        <dbReference type="ARBA" id="ARBA00023163"/>
    </source>
</evidence>
<reference evidence="7 9" key="2">
    <citation type="submission" date="2018-08" db="EMBL/GenBank/DDBJ databases">
        <title>Genetic Globetrotter - A new plasmid hitch-hiking vast phylogenetic and geographic distances.</title>
        <authorList>
            <person name="Vollmers J."/>
            <person name="Petersen J."/>
        </authorList>
    </citation>
    <scope>NUCLEOTIDE SEQUENCE [LARGE SCALE GENOMIC DNA]</scope>
    <source>
        <strain evidence="7 9">DSM 26383</strain>
    </source>
</reference>
<evidence type="ECO:0000313" key="7">
    <source>
        <dbReference type="EMBL" id="QEW27615.1"/>
    </source>
</evidence>
<evidence type="ECO:0000256" key="3">
    <source>
        <dbReference type="ARBA" id="ARBA00023125"/>
    </source>
</evidence>
<proteinExistence type="inferred from homology"/>
<dbReference type="AlphaFoldDB" id="A0A0T5P860"/>
<keyword evidence="3" id="KW-0238">DNA-binding</keyword>
<dbReference type="InterPro" id="IPR017685">
    <property type="entry name" value="ArgP"/>
</dbReference>
<dbReference type="NCBIfam" id="NF009888">
    <property type="entry name" value="PRK13348.1"/>
    <property type="match status" value="1"/>
</dbReference>
<dbReference type="Gene3D" id="3.40.190.290">
    <property type="match status" value="1"/>
</dbReference>
<dbReference type="SUPFAM" id="SSF53850">
    <property type="entry name" value="Periplasmic binding protein-like II"/>
    <property type="match status" value="1"/>
</dbReference>
<dbReference type="EMBL" id="LAXI01000008">
    <property type="protein sequence ID" value="KRS17229.1"/>
    <property type="molecule type" value="Genomic_DNA"/>
</dbReference>
<dbReference type="PANTHER" id="PTHR30579">
    <property type="entry name" value="TRANSCRIPTIONAL REGULATOR"/>
    <property type="match status" value="1"/>
</dbReference>
<evidence type="ECO:0000313" key="8">
    <source>
        <dbReference type="Proteomes" id="UP000051401"/>
    </source>
</evidence>
<dbReference type="EMBL" id="CP031598">
    <property type="protein sequence ID" value="QEW27615.1"/>
    <property type="molecule type" value="Genomic_DNA"/>
</dbReference>
<feature type="domain" description="HTH lysR-type" evidence="5">
    <location>
        <begin position="3"/>
        <end position="59"/>
    </location>
</feature>
<dbReference type="NCBIfam" id="NF002964">
    <property type="entry name" value="PRK03635.1"/>
    <property type="match status" value="1"/>
</dbReference>
<organism evidence="6 8">
    <name type="scientific">Roseovarius indicus</name>
    <dbReference type="NCBI Taxonomy" id="540747"/>
    <lineage>
        <taxon>Bacteria</taxon>
        <taxon>Pseudomonadati</taxon>
        <taxon>Pseudomonadota</taxon>
        <taxon>Alphaproteobacteria</taxon>
        <taxon>Rhodobacterales</taxon>
        <taxon>Roseobacteraceae</taxon>
        <taxon>Roseovarius</taxon>
    </lineage>
</organism>
<keyword evidence="8" id="KW-1185">Reference proteome</keyword>
<dbReference type="InterPro" id="IPR005119">
    <property type="entry name" value="LysR_subst-bd"/>
</dbReference>
<dbReference type="GO" id="GO:0003700">
    <property type="term" value="F:DNA-binding transcription factor activity"/>
    <property type="evidence" value="ECO:0007669"/>
    <property type="project" value="InterPro"/>
</dbReference>
<dbReference type="KEGG" id="rid:RIdsm_03431"/>
<dbReference type="Pfam" id="PF03466">
    <property type="entry name" value="LysR_substrate"/>
    <property type="match status" value="1"/>
</dbReference>
<name>A0A0T5P860_9RHOB</name>
<dbReference type="Pfam" id="PF00126">
    <property type="entry name" value="HTH_1"/>
    <property type="match status" value="1"/>
</dbReference>
<protein>
    <submittedName>
        <fullName evidence="6">LysR family transcriptional regulator</fullName>
    </submittedName>
    <submittedName>
        <fullName evidence="7">Putative HTH-type transcriptional regulator</fullName>
    </submittedName>
</protein>
<dbReference type="SUPFAM" id="SSF46785">
    <property type="entry name" value="Winged helix' DNA-binding domain"/>
    <property type="match status" value="1"/>
</dbReference>
<dbReference type="PATRIC" id="fig|540747.5.peg.5920"/>
<gene>
    <name evidence="7" type="ORF">RIdsm_03431</name>
    <name evidence="6" type="ORF">XM52_14250</name>
</gene>
<dbReference type="RefSeq" id="WP_057816814.1">
    <property type="nucleotide sequence ID" value="NZ_CP031598.1"/>
</dbReference>
<dbReference type="Proteomes" id="UP000325785">
    <property type="component" value="Chromosome"/>
</dbReference>
<dbReference type="NCBIfam" id="TIGR03298">
    <property type="entry name" value="argP"/>
    <property type="match status" value="1"/>
</dbReference>
<dbReference type="InterPro" id="IPR036390">
    <property type="entry name" value="WH_DNA-bd_sf"/>
</dbReference>
<comment type="similarity">
    <text evidence="1">Belongs to the LysR transcriptional regulatory family.</text>
</comment>
<dbReference type="OrthoDB" id="3252676at2"/>
<keyword evidence="2" id="KW-0805">Transcription regulation</keyword>
<evidence type="ECO:0000259" key="5">
    <source>
        <dbReference type="PROSITE" id="PS50931"/>
    </source>
</evidence>
<dbReference type="Gene3D" id="1.10.10.10">
    <property type="entry name" value="Winged helix-like DNA-binding domain superfamily/Winged helix DNA-binding domain"/>
    <property type="match status" value="1"/>
</dbReference>
<evidence type="ECO:0000313" key="6">
    <source>
        <dbReference type="EMBL" id="KRS17229.1"/>
    </source>
</evidence>
<dbReference type="PRINTS" id="PR00039">
    <property type="entry name" value="HTHLYSR"/>
</dbReference>